<evidence type="ECO:0000313" key="4">
    <source>
        <dbReference type="Proteomes" id="UP000193642"/>
    </source>
</evidence>
<evidence type="ECO:0000256" key="1">
    <source>
        <dbReference type="SAM" id="MobiDB-lite"/>
    </source>
</evidence>
<reference evidence="3 4" key="1">
    <citation type="submission" date="2016-07" db="EMBL/GenBank/DDBJ databases">
        <title>Pervasive Adenine N6-methylation of Active Genes in Fungi.</title>
        <authorList>
            <consortium name="DOE Joint Genome Institute"/>
            <person name="Mondo S.J."/>
            <person name="Dannebaum R.O."/>
            <person name="Kuo R.C."/>
            <person name="Labutti K."/>
            <person name="Haridas S."/>
            <person name="Kuo A."/>
            <person name="Salamov A."/>
            <person name="Ahrendt S.R."/>
            <person name="Lipzen A."/>
            <person name="Sullivan W."/>
            <person name="Andreopoulos W.B."/>
            <person name="Clum A."/>
            <person name="Lindquist E."/>
            <person name="Daum C."/>
            <person name="Ramamoorthy G.K."/>
            <person name="Gryganskyi A."/>
            <person name="Culley D."/>
            <person name="Magnuson J.K."/>
            <person name="James T.Y."/>
            <person name="O'Malley M.A."/>
            <person name="Stajich J.E."/>
            <person name="Spatafora J.W."/>
            <person name="Visel A."/>
            <person name="Grigoriev I.V."/>
        </authorList>
    </citation>
    <scope>NUCLEOTIDE SEQUENCE [LARGE SCALE GENOMIC DNA]</scope>
    <source>
        <strain evidence="3 4">JEL800</strain>
    </source>
</reference>
<feature type="signal peptide" evidence="2">
    <location>
        <begin position="1"/>
        <end position="21"/>
    </location>
</feature>
<evidence type="ECO:0000313" key="3">
    <source>
        <dbReference type="EMBL" id="ORY39304.1"/>
    </source>
</evidence>
<feature type="region of interest" description="Disordered" evidence="1">
    <location>
        <begin position="147"/>
        <end position="187"/>
    </location>
</feature>
<name>A0A1Y2BXB3_9FUNG</name>
<evidence type="ECO:0000256" key="2">
    <source>
        <dbReference type="SAM" id="SignalP"/>
    </source>
</evidence>
<feature type="chain" id="PRO_5010990128" evidence="2">
    <location>
        <begin position="22"/>
        <end position="210"/>
    </location>
</feature>
<dbReference type="OrthoDB" id="10355853at2759"/>
<keyword evidence="2" id="KW-0732">Signal</keyword>
<feature type="region of interest" description="Disordered" evidence="1">
    <location>
        <begin position="25"/>
        <end position="46"/>
    </location>
</feature>
<gene>
    <name evidence="3" type="ORF">BCR33DRAFT_410397</name>
</gene>
<sequence length="210" mass="23074">MTSIFFIIWLFFSLRKQESFGSSISHKQPTTMLGTSASATQSFNQQRPETLQVHTGIPYSGKPIEPDFSIYPGGYRAWMNRDPSVPVPLHYFPSHLIQHIHTAPTTASSSPSLASLASPSPVPFLLPSAHGNSEMMMEIECGWETVLESSGGRGGSSQSVNEFRGNPMNKRKGRGDEEEGEEGEDRMDVAICGVSGEKGQAWKVPRVSQW</sequence>
<organism evidence="3 4">
    <name type="scientific">Rhizoclosmatium globosum</name>
    <dbReference type="NCBI Taxonomy" id="329046"/>
    <lineage>
        <taxon>Eukaryota</taxon>
        <taxon>Fungi</taxon>
        <taxon>Fungi incertae sedis</taxon>
        <taxon>Chytridiomycota</taxon>
        <taxon>Chytridiomycota incertae sedis</taxon>
        <taxon>Chytridiomycetes</taxon>
        <taxon>Chytridiales</taxon>
        <taxon>Chytriomycetaceae</taxon>
        <taxon>Rhizoclosmatium</taxon>
    </lineage>
</organism>
<feature type="compositionally biased region" description="Acidic residues" evidence="1">
    <location>
        <begin position="176"/>
        <end position="185"/>
    </location>
</feature>
<comment type="caution">
    <text evidence="3">The sequence shown here is derived from an EMBL/GenBank/DDBJ whole genome shotgun (WGS) entry which is preliminary data.</text>
</comment>
<dbReference type="AlphaFoldDB" id="A0A1Y2BXB3"/>
<dbReference type="Proteomes" id="UP000193642">
    <property type="component" value="Unassembled WGS sequence"/>
</dbReference>
<dbReference type="EMBL" id="MCGO01000040">
    <property type="protein sequence ID" value="ORY39304.1"/>
    <property type="molecule type" value="Genomic_DNA"/>
</dbReference>
<proteinExistence type="predicted"/>
<keyword evidence="4" id="KW-1185">Reference proteome</keyword>
<accession>A0A1Y2BXB3</accession>
<protein>
    <submittedName>
        <fullName evidence="3">Uncharacterized protein</fullName>
    </submittedName>
</protein>